<dbReference type="Proteomes" id="UP000556329">
    <property type="component" value="Unassembled WGS sequence"/>
</dbReference>
<dbReference type="RefSeq" id="WP_184876503.1">
    <property type="nucleotide sequence ID" value="NZ_JACHEF010000007.1"/>
</dbReference>
<organism evidence="2 3">
    <name type="scientific">Mesorhizobium sangaii</name>
    <dbReference type="NCBI Taxonomy" id="505389"/>
    <lineage>
        <taxon>Bacteria</taxon>
        <taxon>Pseudomonadati</taxon>
        <taxon>Pseudomonadota</taxon>
        <taxon>Alphaproteobacteria</taxon>
        <taxon>Hyphomicrobiales</taxon>
        <taxon>Phyllobacteriaceae</taxon>
        <taxon>Mesorhizobium</taxon>
    </lineage>
</organism>
<keyword evidence="3" id="KW-1185">Reference proteome</keyword>
<reference evidence="2 3" key="1">
    <citation type="submission" date="2020-08" db="EMBL/GenBank/DDBJ databases">
        <title>Genomic Encyclopedia of Type Strains, Phase IV (KMG-IV): sequencing the most valuable type-strain genomes for metagenomic binning, comparative biology and taxonomic classification.</title>
        <authorList>
            <person name="Goeker M."/>
        </authorList>
    </citation>
    <scope>NUCLEOTIDE SEQUENCE [LARGE SCALE GENOMIC DNA]</scope>
    <source>
        <strain evidence="2 3">DSM 100039</strain>
    </source>
</reference>
<keyword evidence="1" id="KW-0472">Membrane</keyword>
<accession>A0A841PR21</accession>
<evidence type="ECO:0000313" key="3">
    <source>
        <dbReference type="Proteomes" id="UP000556329"/>
    </source>
</evidence>
<feature type="transmembrane region" description="Helical" evidence="1">
    <location>
        <begin position="136"/>
        <end position="157"/>
    </location>
</feature>
<dbReference type="AlphaFoldDB" id="A0A841PR21"/>
<keyword evidence="1" id="KW-1133">Transmembrane helix</keyword>
<proteinExistence type="predicted"/>
<comment type="caution">
    <text evidence="2">The sequence shown here is derived from an EMBL/GenBank/DDBJ whole genome shotgun (WGS) entry which is preliminary data.</text>
</comment>
<keyword evidence="1" id="KW-0812">Transmembrane</keyword>
<dbReference type="EMBL" id="JACHEF010000007">
    <property type="protein sequence ID" value="MBB6413060.1"/>
    <property type="molecule type" value="Genomic_DNA"/>
</dbReference>
<protein>
    <submittedName>
        <fullName evidence="2">Uncharacterized protein</fullName>
    </submittedName>
</protein>
<sequence length="289" mass="31350">MPMQETERQYTERILREMIAEANAKEQARADEARLAKAKAARAIAAKAEAVLARAARPILPRVAKPILPRAATAEPVWPKAAEVALPKDPQAEAGEMTQASRDSLIEGLFPRTEWPQPPKAQFPRLKKQSDRRSDFVVAALGLTLGLICALFPWYIFFNQEQFGVQAIKFGGTGTNSGRAGGGVVAERSAPLTVKDVPAANLDLFATGTVQDDANPAPAPDEQPFPADAAKFRMVHVANGRAMIEDDAGLWIVQRGSTLPDSSQVSSIEQRNGKWVMVTSTDQVIELSR</sequence>
<evidence type="ECO:0000313" key="2">
    <source>
        <dbReference type="EMBL" id="MBB6413060.1"/>
    </source>
</evidence>
<gene>
    <name evidence="2" type="ORF">HNQ71_005756</name>
</gene>
<evidence type="ECO:0000256" key="1">
    <source>
        <dbReference type="SAM" id="Phobius"/>
    </source>
</evidence>
<name>A0A841PR21_9HYPH</name>